<accession>A0A0H3HHL9</accession>
<dbReference type="AlphaFoldDB" id="A0A0H3HHL9"/>
<name>A0A0H3HHL9_BURP2</name>
<dbReference type="Gene3D" id="2.120.10.10">
    <property type="match status" value="1"/>
</dbReference>
<evidence type="ECO:0000256" key="1">
    <source>
        <dbReference type="SAM" id="SignalP"/>
    </source>
</evidence>
<dbReference type="Proteomes" id="UP000010087">
    <property type="component" value="Chromosome 1"/>
</dbReference>
<keyword evidence="1" id="KW-0732">Signal</keyword>
<dbReference type="KEGG" id="bpz:BP1026B_I0758"/>
<keyword evidence="2" id="KW-0449">Lipoprotein</keyword>
<proteinExistence type="predicted"/>
<reference evidence="2 3" key="1">
    <citation type="journal article" date="2012" name="PLoS ONE">
        <title>Evolution of Burkholderia pseudomallei in recurrent melioidosis.</title>
        <authorList>
            <person name="Hayden H.S."/>
            <person name="Lim R."/>
            <person name="Brittnacher M.J."/>
            <person name="Sims E.H."/>
            <person name="Ramage E.R."/>
            <person name="Fong C."/>
            <person name="Wu Z."/>
            <person name="Crist E."/>
            <person name="Chang J."/>
            <person name="Zhou Y."/>
            <person name="Radey M."/>
            <person name="Rohmer L."/>
            <person name="Haugen E."/>
            <person name="Gillett W."/>
            <person name="Wuthiekanun V."/>
            <person name="Peacock S.J."/>
            <person name="Kaul R."/>
            <person name="Miller S.I."/>
            <person name="Manoil C."/>
            <person name="Jacobs M.A."/>
        </authorList>
    </citation>
    <scope>NUCLEOTIDE SEQUENCE [LARGE SCALE GENOMIC DNA]</scope>
    <source>
        <strain evidence="2 3">1026b</strain>
    </source>
</reference>
<protein>
    <submittedName>
        <fullName evidence="2">Lipoprotein</fullName>
    </submittedName>
</protein>
<organism evidence="2 3">
    <name type="scientific">Burkholderia pseudomallei (strain 1026b)</name>
    <dbReference type="NCBI Taxonomy" id="884204"/>
    <lineage>
        <taxon>Bacteria</taxon>
        <taxon>Pseudomonadati</taxon>
        <taxon>Pseudomonadota</taxon>
        <taxon>Betaproteobacteria</taxon>
        <taxon>Burkholderiales</taxon>
        <taxon>Burkholderiaceae</taxon>
        <taxon>Burkholderia</taxon>
        <taxon>pseudomallei group</taxon>
    </lineage>
</organism>
<dbReference type="CDD" id="cd15482">
    <property type="entry name" value="Sialidase_non-viral"/>
    <property type="match status" value="2"/>
</dbReference>
<evidence type="ECO:0000313" key="3">
    <source>
        <dbReference type="Proteomes" id="UP000010087"/>
    </source>
</evidence>
<dbReference type="EMBL" id="CP002833">
    <property type="protein sequence ID" value="AFI65416.1"/>
    <property type="molecule type" value="Genomic_DNA"/>
</dbReference>
<dbReference type="PROSITE" id="PS51257">
    <property type="entry name" value="PROKAR_LIPOPROTEIN"/>
    <property type="match status" value="1"/>
</dbReference>
<dbReference type="InterPro" id="IPR036278">
    <property type="entry name" value="Sialidase_sf"/>
</dbReference>
<dbReference type="SUPFAM" id="SSF50939">
    <property type="entry name" value="Sialidases"/>
    <property type="match status" value="1"/>
</dbReference>
<dbReference type="PATRIC" id="fig|884204.3.peg.824"/>
<feature type="chain" id="PRO_5002610960" evidence="1">
    <location>
        <begin position="23"/>
        <end position="423"/>
    </location>
</feature>
<feature type="signal peptide" evidence="1">
    <location>
        <begin position="1"/>
        <end position="22"/>
    </location>
</feature>
<evidence type="ECO:0000313" key="2">
    <source>
        <dbReference type="EMBL" id="AFI65416.1"/>
    </source>
</evidence>
<sequence>MVAVRHRLAGVALAAFACGALAHDAQPAAGASSAHAAHMAMDAATAGAAQKTPLATGAAFDARHRLWVAWVEGQHVVVAHSDDAGRTLAPPVTVNALPEPIYTSAENRPKLAASPDGRAIYVTWSMPLDAPYTGMVRFSRSLDGGATWSVPVTVHRDRQAITHRFDMLTIDPQGRIFVAWIDKRDLVAAQRAGRSYDGAAIYYAVSTDGGATFEPERKVSDHTCECCRIAMTVDSDGRVQAAWRNVFPGQIRDHAVAVLHASADRAVEPVRATFSNWHVEACPDHGPALAITADGVRHLAWFGVVDGKADVFYSRLDARGAPLGAPFAFGDDPAAPDEQASHAALVARRDTLWLAWKAFDGDTMRIRLRRSDDGGAHWSAPRTLAWTSGASDNPQLLADRGRVYLSWRTRNDGYRLIDVEGER</sequence>
<gene>
    <name evidence="2" type="ordered locus">BP1026B_I0758</name>
</gene>